<name>A0A1W6MZ78_9HYPH</name>
<evidence type="ECO:0000313" key="2">
    <source>
        <dbReference type="Proteomes" id="UP000193978"/>
    </source>
</evidence>
<proteinExistence type="predicted"/>
<sequence>MTEEQDALLINALADGELDAASALALEKRLACEPEFAARYAAIVALRRTLRETVELESAPASLRERMAALAADVPRAPAPRRREAAWSRLFVPALAAALALGVGLDRLWMSSSETNPRLESLVAAYRRGQIADQPVDVAASDRHVVKPWLARKLPVSTAVVDLASEGFPLVGARVDIVAGAPAPTLVYSRRQHVIALTELPLERLPSGREGLHGYSSQAWSDADRSYVAVSDLSPSELALFAELFRKATASEKSGGKDSR</sequence>
<dbReference type="EMBL" id="CP019948">
    <property type="protein sequence ID" value="ARN82846.1"/>
    <property type="molecule type" value="Genomic_DNA"/>
</dbReference>
<dbReference type="AlphaFoldDB" id="A0A1W6MZ78"/>
<reference evidence="1 2" key="1">
    <citation type="submission" date="2017-02" db="EMBL/GenBank/DDBJ databases">
        <authorList>
            <person name="Peterson S.W."/>
        </authorList>
    </citation>
    <scope>NUCLEOTIDE SEQUENCE [LARGE SCALE GENOMIC DNA]</scope>
    <source>
        <strain evidence="1 2">S285</strain>
    </source>
</reference>
<dbReference type="Proteomes" id="UP000193978">
    <property type="component" value="Chromosome"/>
</dbReference>
<protein>
    <recommendedName>
        <fullName evidence="3">Anti-sigma factor</fullName>
    </recommendedName>
</protein>
<accession>A0A1W6MZ78</accession>
<organism evidence="1 2">
    <name type="scientific">Methylocystis bryophila</name>
    <dbReference type="NCBI Taxonomy" id="655015"/>
    <lineage>
        <taxon>Bacteria</taxon>
        <taxon>Pseudomonadati</taxon>
        <taxon>Pseudomonadota</taxon>
        <taxon>Alphaproteobacteria</taxon>
        <taxon>Hyphomicrobiales</taxon>
        <taxon>Methylocystaceae</taxon>
        <taxon>Methylocystis</taxon>
    </lineage>
</organism>
<evidence type="ECO:0000313" key="1">
    <source>
        <dbReference type="EMBL" id="ARN82846.1"/>
    </source>
</evidence>
<evidence type="ECO:0008006" key="3">
    <source>
        <dbReference type="Google" id="ProtNLM"/>
    </source>
</evidence>
<dbReference type="OrthoDB" id="7549755at2"/>
<keyword evidence="2" id="KW-1185">Reference proteome</keyword>
<dbReference type="KEGG" id="mbry:B1812_19130"/>
<dbReference type="STRING" id="655015.B1812_19130"/>
<gene>
    <name evidence="1" type="ORF">B1812_19130</name>
</gene>
<dbReference type="RefSeq" id="WP_085772983.1">
    <property type="nucleotide sequence ID" value="NZ_AP027149.1"/>
</dbReference>